<accession>A0A371H0S2</accession>
<comment type="caution">
    <text evidence="1">The sequence shown here is derived from an EMBL/GenBank/DDBJ whole genome shotgun (WGS) entry which is preliminary data.</text>
</comment>
<gene>
    <name evidence="1" type="ORF">CR513_20961</name>
</gene>
<proteinExistence type="predicted"/>
<sequence>MTIKISGITLIELYFSVTFVHFEFKWADNFIVANSTYGSKLSTHELFCVCKLAMFRNMYNYILLQFIHVHWRRLLLFVHKMNQFLGKLKQFLELDMARKITLKTKFHKLAFIDNASMCPPLEKVKTKKHQNQQVVELKTSLFIDNDIKVRFDKWMTILDKGYIIVT</sequence>
<name>A0A371H0S2_MUCPR</name>
<dbReference type="Proteomes" id="UP000257109">
    <property type="component" value="Unassembled WGS sequence"/>
</dbReference>
<evidence type="ECO:0000313" key="1">
    <source>
        <dbReference type="EMBL" id="RDX96390.1"/>
    </source>
</evidence>
<evidence type="ECO:0000313" key="2">
    <source>
        <dbReference type="Proteomes" id="UP000257109"/>
    </source>
</evidence>
<feature type="non-terminal residue" evidence="1">
    <location>
        <position position="1"/>
    </location>
</feature>
<dbReference type="AlphaFoldDB" id="A0A371H0S2"/>
<protein>
    <submittedName>
        <fullName evidence="1">Uncharacterized protein</fullName>
    </submittedName>
</protein>
<organism evidence="1 2">
    <name type="scientific">Mucuna pruriens</name>
    <name type="common">Velvet bean</name>
    <name type="synonym">Dolichos pruriens</name>
    <dbReference type="NCBI Taxonomy" id="157652"/>
    <lineage>
        <taxon>Eukaryota</taxon>
        <taxon>Viridiplantae</taxon>
        <taxon>Streptophyta</taxon>
        <taxon>Embryophyta</taxon>
        <taxon>Tracheophyta</taxon>
        <taxon>Spermatophyta</taxon>
        <taxon>Magnoliopsida</taxon>
        <taxon>eudicotyledons</taxon>
        <taxon>Gunneridae</taxon>
        <taxon>Pentapetalae</taxon>
        <taxon>rosids</taxon>
        <taxon>fabids</taxon>
        <taxon>Fabales</taxon>
        <taxon>Fabaceae</taxon>
        <taxon>Papilionoideae</taxon>
        <taxon>50 kb inversion clade</taxon>
        <taxon>NPAAA clade</taxon>
        <taxon>indigoferoid/millettioid clade</taxon>
        <taxon>Phaseoleae</taxon>
        <taxon>Mucuna</taxon>
    </lineage>
</organism>
<dbReference type="EMBL" id="QJKJ01003896">
    <property type="protein sequence ID" value="RDX96390.1"/>
    <property type="molecule type" value="Genomic_DNA"/>
</dbReference>
<keyword evidence="2" id="KW-1185">Reference proteome</keyword>
<reference evidence="1" key="1">
    <citation type="submission" date="2018-05" db="EMBL/GenBank/DDBJ databases">
        <title>Draft genome of Mucuna pruriens seed.</title>
        <authorList>
            <person name="Nnadi N.E."/>
            <person name="Vos R."/>
            <person name="Hasami M.H."/>
            <person name="Devisetty U.K."/>
            <person name="Aguiy J.C."/>
        </authorList>
    </citation>
    <scope>NUCLEOTIDE SEQUENCE [LARGE SCALE GENOMIC DNA]</scope>
    <source>
        <strain evidence="1">JCA_2017</strain>
    </source>
</reference>